<feature type="region of interest" description="Disordered" evidence="1">
    <location>
        <begin position="1"/>
        <end position="71"/>
    </location>
</feature>
<dbReference type="Proteomes" id="UP000830167">
    <property type="component" value="Chromosome"/>
</dbReference>
<feature type="compositionally biased region" description="Basic and acidic residues" evidence="1">
    <location>
        <begin position="62"/>
        <end position="71"/>
    </location>
</feature>
<keyword evidence="4" id="KW-1185">Reference proteome</keyword>
<dbReference type="SUPFAM" id="SSF101498">
    <property type="entry name" value="Anti-sigma factor FlgM"/>
    <property type="match status" value="1"/>
</dbReference>
<evidence type="ECO:0000313" key="3">
    <source>
        <dbReference type="EMBL" id="UOF91418.1"/>
    </source>
</evidence>
<evidence type="ECO:0000313" key="4">
    <source>
        <dbReference type="Proteomes" id="UP000830167"/>
    </source>
</evidence>
<evidence type="ECO:0000259" key="2">
    <source>
        <dbReference type="Pfam" id="PF04316"/>
    </source>
</evidence>
<reference evidence="3" key="1">
    <citation type="submission" date="2021-12" db="EMBL/GenBank/DDBJ databases">
        <title>Alicyclobacillaceae gen. nov., sp. nov., isolated from chalcocite enrichment system.</title>
        <authorList>
            <person name="Jiang Z."/>
        </authorList>
    </citation>
    <scope>NUCLEOTIDE SEQUENCE</scope>
    <source>
        <strain evidence="3">MYW30-H2</strain>
    </source>
</reference>
<dbReference type="InterPro" id="IPR031316">
    <property type="entry name" value="FlgM_C"/>
</dbReference>
<keyword evidence="3" id="KW-0969">Cilium</keyword>
<protein>
    <submittedName>
        <fullName evidence="3">Flagellar biosynthesis anti-sigma factor FlgM</fullName>
    </submittedName>
</protein>
<feature type="compositionally biased region" description="Polar residues" evidence="1">
    <location>
        <begin position="1"/>
        <end position="10"/>
    </location>
</feature>
<gene>
    <name evidence="3" type="ORF">LSG31_03960</name>
</gene>
<dbReference type="RefSeq" id="WP_347438111.1">
    <property type="nucleotide sequence ID" value="NZ_CP089291.1"/>
</dbReference>
<keyword evidence="3" id="KW-0966">Cell projection</keyword>
<name>A0ABY4CLX4_9BACL</name>
<dbReference type="EMBL" id="CP089291">
    <property type="protein sequence ID" value="UOF91418.1"/>
    <property type="molecule type" value="Genomic_DNA"/>
</dbReference>
<dbReference type="InterPro" id="IPR035890">
    <property type="entry name" value="Anti-sigma-28_factor_FlgM_sf"/>
</dbReference>
<evidence type="ECO:0000256" key="1">
    <source>
        <dbReference type="SAM" id="MobiDB-lite"/>
    </source>
</evidence>
<proteinExistence type="predicted"/>
<organism evidence="3 4">
    <name type="scientific">Fodinisporobacter ferrooxydans</name>
    <dbReference type="NCBI Taxonomy" id="2901836"/>
    <lineage>
        <taxon>Bacteria</taxon>
        <taxon>Bacillati</taxon>
        <taxon>Bacillota</taxon>
        <taxon>Bacilli</taxon>
        <taxon>Bacillales</taxon>
        <taxon>Alicyclobacillaceae</taxon>
        <taxon>Fodinisporobacter</taxon>
    </lineage>
</organism>
<keyword evidence="3" id="KW-0282">Flagellum</keyword>
<feature type="domain" description="Anti-sigma-28 factor FlgM C-terminal" evidence="2">
    <location>
        <begin position="35"/>
        <end position="92"/>
    </location>
</feature>
<accession>A0ABY4CLX4</accession>
<dbReference type="Pfam" id="PF04316">
    <property type="entry name" value="FlgM"/>
    <property type="match status" value="1"/>
</dbReference>
<sequence length="101" mass="11477">MKINESQPVQRVNPYQKHSYSGRDSNQIKSERKTDQVSISEEAIHLAQTPDAEESAVQQAERANRENRIHDLKSSIQDGTYAVDAREVARKVYDAFSQSQS</sequence>
<feature type="compositionally biased region" description="Polar residues" evidence="1">
    <location>
        <begin position="16"/>
        <end position="28"/>
    </location>
</feature>